<organism evidence="2 3">
    <name type="scientific">Winogradskyella alexanderae</name>
    <dbReference type="NCBI Taxonomy" id="2877123"/>
    <lineage>
        <taxon>Bacteria</taxon>
        <taxon>Pseudomonadati</taxon>
        <taxon>Bacteroidota</taxon>
        <taxon>Flavobacteriia</taxon>
        <taxon>Flavobacteriales</taxon>
        <taxon>Flavobacteriaceae</taxon>
        <taxon>Winogradskyella</taxon>
    </lineage>
</organism>
<proteinExistence type="predicted"/>
<keyword evidence="1" id="KW-0472">Membrane</keyword>
<sequence>MIKFFRHIRKRLLSENKFSKYLLYAIGEIVLVVIGILIALQINNWNQNRLNSKEEAQLLEAIQIKMKYNRFQYETGYTRYNDVINAATQLIKINTNQTNTYNQDELDYCLHVLSKRFLVGNSNKTSIYDEMIGSGQLNLLKSKELRSELTSLKANLEILASYEDLQNSFVDNHLNPYLNAHTDRLSIMVYGFEKDTTVYDKIIGEPYSKIEIMKRTKTDLSLLRDSVFINLLTELIYHTKALLPVYGRIDENISAIDSLTVVSDREKI</sequence>
<comment type="caution">
    <text evidence="2">The sequence shown here is derived from an EMBL/GenBank/DDBJ whole genome shotgun (WGS) entry which is preliminary data.</text>
</comment>
<evidence type="ECO:0000313" key="3">
    <source>
        <dbReference type="Proteomes" id="UP001198901"/>
    </source>
</evidence>
<name>A0ABS7XU51_9FLAO</name>
<evidence type="ECO:0000313" key="2">
    <source>
        <dbReference type="EMBL" id="MCA0133557.1"/>
    </source>
</evidence>
<feature type="transmembrane region" description="Helical" evidence="1">
    <location>
        <begin position="21"/>
        <end position="42"/>
    </location>
</feature>
<reference evidence="3" key="1">
    <citation type="submission" date="2023-07" db="EMBL/GenBank/DDBJ databases">
        <authorList>
            <person name="Yue Y."/>
        </authorList>
    </citation>
    <scope>NUCLEOTIDE SEQUENCE [LARGE SCALE GENOMIC DNA]</scope>
    <source>
        <strain evidence="3">D23</strain>
    </source>
</reference>
<keyword evidence="1" id="KW-0812">Transmembrane</keyword>
<dbReference type="Proteomes" id="UP001198901">
    <property type="component" value="Unassembled WGS sequence"/>
</dbReference>
<keyword evidence="1" id="KW-1133">Transmembrane helix</keyword>
<evidence type="ECO:0008006" key="4">
    <source>
        <dbReference type="Google" id="ProtNLM"/>
    </source>
</evidence>
<accession>A0ABS7XU51</accession>
<keyword evidence="3" id="KW-1185">Reference proteome</keyword>
<evidence type="ECO:0000256" key="1">
    <source>
        <dbReference type="SAM" id="Phobius"/>
    </source>
</evidence>
<dbReference type="EMBL" id="JAIUJR010000009">
    <property type="protein sequence ID" value="MCA0133557.1"/>
    <property type="molecule type" value="Genomic_DNA"/>
</dbReference>
<protein>
    <recommendedName>
        <fullName evidence="4">PilJ/NarX-like methyl-accepting chemotaxis transducer</fullName>
    </recommendedName>
</protein>
<dbReference type="RefSeq" id="WP_224530707.1">
    <property type="nucleotide sequence ID" value="NZ_JAIUJR010000009.1"/>
</dbReference>
<gene>
    <name evidence="2" type="ORF">LBU54_13250</name>
</gene>